<dbReference type="EMBL" id="CP071091">
    <property type="protein sequence ID" value="QSQ17922.1"/>
    <property type="molecule type" value="Genomic_DNA"/>
</dbReference>
<evidence type="ECO:0000313" key="1">
    <source>
        <dbReference type="EMBL" id="QSQ17922.1"/>
    </source>
</evidence>
<organism evidence="1 2">
    <name type="scientific">Myxococcus landrumensis</name>
    <dbReference type="NCBI Taxonomy" id="2813577"/>
    <lineage>
        <taxon>Bacteria</taxon>
        <taxon>Pseudomonadati</taxon>
        <taxon>Myxococcota</taxon>
        <taxon>Myxococcia</taxon>
        <taxon>Myxococcales</taxon>
        <taxon>Cystobacterineae</taxon>
        <taxon>Myxococcaceae</taxon>
        <taxon>Myxococcus</taxon>
    </lineage>
</organism>
<keyword evidence="2" id="KW-1185">Reference proteome</keyword>
<sequence length="213" mass="22905">MADTVAHSLGPIFLSASVPLPGRGQVYLSTANILGIREAVAALTVVVLPTDRLVFGGHPAISPLVHLAAERLGAADRVYIYQSAFFQSVIPPSSLRFRHIIWTPPGVDRSSSLLRMREQMIGSEDFRAGVFIGGMDGVEEEFELFRRHHPKAALLAVASTGAAARVIFDREPWGVKDVGLKFDAAYASLFRRLLSRAAGSTPPPAGLPPLRGP</sequence>
<gene>
    <name evidence="1" type="ORF">JY572_18635</name>
</gene>
<evidence type="ECO:0000313" key="2">
    <source>
        <dbReference type="Proteomes" id="UP000663090"/>
    </source>
</evidence>
<dbReference type="Proteomes" id="UP000663090">
    <property type="component" value="Chromosome"/>
</dbReference>
<reference evidence="1 2" key="1">
    <citation type="submission" date="2021-02" db="EMBL/GenBank/DDBJ databases">
        <title>De Novo genome assembly of isolated myxobacteria.</title>
        <authorList>
            <person name="Stevens D.C."/>
        </authorList>
    </citation>
    <scope>NUCLEOTIDE SEQUENCE [LARGE SCALE GENOMIC DNA]</scope>
    <source>
        <strain evidence="1 2">SCHIC003</strain>
    </source>
</reference>
<dbReference type="InterPro" id="IPR041197">
    <property type="entry name" value="LD_cluster3"/>
</dbReference>
<proteinExistence type="predicted"/>
<protein>
    <submittedName>
        <fullName evidence="1">Uncharacterized protein</fullName>
    </submittedName>
</protein>
<dbReference type="Pfam" id="PF18180">
    <property type="entry name" value="LD_cluster3"/>
    <property type="match status" value="1"/>
</dbReference>
<accession>A0ABX7NGG5</accession>
<dbReference type="RefSeq" id="WP_206719539.1">
    <property type="nucleotide sequence ID" value="NZ_CP071091.1"/>
</dbReference>
<name>A0ABX7NGG5_9BACT</name>